<dbReference type="PANTHER" id="PTHR34352">
    <property type="entry name" value="PROTEIN YHFA"/>
    <property type="match status" value="1"/>
</dbReference>
<dbReference type="SUPFAM" id="SSF82784">
    <property type="entry name" value="OsmC-like"/>
    <property type="match status" value="1"/>
</dbReference>
<comment type="caution">
    <text evidence="1">The sequence shown here is derived from an EMBL/GenBank/DDBJ whole genome shotgun (WGS) entry which is preliminary data.</text>
</comment>
<organism evidence="1 2">
    <name type="scientific">Aureibacillus halotolerans</name>
    <dbReference type="NCBI Taxonomy" id="1508390"/>
    <lineage>
        <taxon>Bacteria</taxon>
        <taxon>Bacillati</taxon>
        <taxon>Bacillota</taxon>
        <taxon>Bacilli</taxon>
        <taxon>Bacillales</taxon>
        <taxon>Bacillaceae</taxon>
        <taxon>Aureibacillus</taxon>
    </lineage>
</organism>
<reference evidence="1 2" key="1">
    <citation type="submission" date="2019-03" db="EMBL/GenBank/DDBJ databases">
        <title>Genomic Encyclopedia of Type Strains, Phase IV (KMG-IV): sequencing the most valuable type-strain genomes for metagenomic binning, comparative biology and taxonomic classification.</title>
        <authorList>
            <person name="Goeker M."/>
        </authorList>
    </citation>
    <scope>NUCLEOTIDE SEQUENCE [LARGE SCALE GENOMIC DNA]</scope>
    <source>
        <strain evidence="1 2">DSM 28697</strain>
    </source>
</reference>
<name>A0A4R6TWK5_9BACI</name>
<protein>
    <submittedName>
        <fullName evidence="1">Putative OsmC-like protein</fullName>
    </submittedName>
</protein>
<keyword evidence="2" id="KW-1185">Reference proteome</keyword>
<dbReference type="Pfam" id="PF02566">
    <property type="entry name" value="OsmC"/>
    <property type="match status" value="1"/>
</dbReference>
<accession>A0A4R6TWK5</accession>
<dbReference type="InterPro" id="IPR036102">
    <property type="entry name" value="OsmC/Ohrsf"/>
</dbReference>
<dbReference type="InterPro" id="IPR003718">
    <property type="entry name" value="OsmC/Ohr_fam"/>
</dbReference>
<dbReference type="InterPro" id="IPR015946">
    <property type="entry name" value="KH_dom-like_a/b"/>
</dbReference>
<gene>
    <name evidence="1" type="ORF">EV213_11829</name>
</gene>
<dbReference type="OrthoDB" id="13625at2"/>
<evidence type="ECO:0000313" key="1">
    <source>
        <dbReference type="EMBL" id="TDQ36399.1"/>
    </source>
</evidence>
<sequence>MNFQMTESGFTTTFEHGNIHISGDETQGFRPYQLLVSSIAVCSGGVLRKVLEKRRMVVDDIQLSAEVQRNEEEANRVEAIHLHFRMKGVDLDEEKIRKSLDITFKNCSMAQSVKDSIRLTDSFEIVS</sequence>
<dbReference type="RefSeq" id="WP_133581689.1">
    <property type="nucleotide sequence ID" value="NZ_SNYJ01000018.1"/>
</dbReference>
<proteinExistence type="predicted"/>
<dbReference type="AlphaFoldDB" id="A0A4R6TWK5"/>
<dbReference type="PANTHER" id="PTHR34352:SF1">
    <property type="entry name" value="PROTEIN YHFA"/>
    <property type="match status" value="1"/>
</dbReference>
<dbReference type="EMBL" id="SNYJ01000018">
    <property type="protein sequence ID" value="TDQ36399.1"/>
    <property type="molecule type" value="Genomic_DNA"/>
</dbReference>
<evidence type="ECO:0000313" key="2">
    <source>
        <dbReference type="Proteomes" id="UP000295632"/>
    </source>
</evidence>
<dbReference type="Gene3D" id="3.30.300.20">
    <property type="match status" value="1"/>
</dbReference>
<dbReference type="Proteomes" id="UP000295632">
    <property type="component" value="Unassembled WGS sequence"/>
</dbReference>